<evidence type="ECO:0000259" key="1">
    <source>
        <dbReference type="Pfam" id="PF25791"/>
    </source>
</evidence>
<feature type="domain" description="Probable ATP-binding protein BrxC 4th six-stranded beta-sheet" evidence="3">
    <location>
        <begin position="394"/>
        <end position="562"/>
    </location>
</feature>
<reference evidence="4 5" key="1">
    <citation type="submission" date="2024-04" db="EMBL/GenBank/DDBJ databases">
        <title>Human intestinal bacterial collection.</title>
        <authorList>
            <person name="Pauvert C."/>
            <person name="Hitch T.C.A."/>
            <person name="Clavel T."/>
        </authorList>
    </citation>
    <scope>NUCLEOTIDE SEQUENCE [LARGE SCALE GENOMIC DNA]</scope>
    <source>
        <strain evidence="4 5">CLA-AA-H197</strain>
    </source>
</reference>
<comment type="caution">
    <text evidence="4">The sequence shown here is derived from an EMBL/GenBank/DDBJ whole genome shotgun (WGS) entry which is preliminary data.</text>
</comment>
<dbReference type="RefSeq" id="WP_349182899.1">
    <property type="nucleotide sequence ID" value="NZ_JBBNGS010000014.1"/>
</dbReference>
<evidence type="ECO:0000313" key="5">
    <source>
        <dbReference type="Proteomes" id="UP001478817"/>
    </source>
</evidence>
<dbReference type="InterPro" id="IPR058036">
    <property type="entry name" value="BREX_BrxC_4th"/>
</dbReference>
<evidence type="ECO:0000313" key="4">
    <source>
        <dbReference type="EMBL" id="MEQ2638223.1"/>
    </source>
</evidence>
<dbReference type="Pfam" id="PF25791">
    <property type="entry name" value="WHD_BREX_BrxC"/>
    <property type="match status" value="1"/>
</dbReference>
<evidence type="ECO:0000259" key="3">
    <source>
        <dbReference type="Pfam" id="PF25796"/>
    </source>
</evidence>
<dbReference type="NCBIfam" id="NF033441">
    <property type="entry name" value="BREX_BrxC"/>
    <property type="match status" value="1"/>
</dbReference>
<dbReference type="Pfam" id="PF25796">
    <property type="entry name" value="BREX_BrxC_4th"/>
    <property type="match status" value="1"/>
</dbReference>
<accession>A0ABV1IH46</accession>
<protein>
    <submittedName>
        <fullName evidence="4">BREX system P-loop protein BrxC</fullName>
    </submittedName>
</protein>
<dbReference type="InterPro" id="IPR058038">
    <property type="entry name" value="BREX_BrxC_wHTH"/>
</dbReference>
<keyword evidence="5" id="KW-1185">Reference proteome</keyword>
<dbReference type="InterPro" id="IPR058037">
    <property type="entry name" value="BREX_BrxC_helical"/>
</dbReference>
<dbReference type="Pfam" id="PF25792">
    <property type="entry name" value="BREX_BrxC_helical"/>
    <property type="match status" value="1"/>
</dbReference>
<proteinExistence type="predicted"/>
<feature type="domain" description="Probable ATP-binding protein BrxC winged helix-turn-helix" evidence="1">
    <location>
        <begin position="600"/>
        <end position="691"/>
    </location>
</feature>
<dbReference type="EMBL" id="JBBNGS010000014">
    <property type="protein sequence ID" value="MEQ2638223.1"/>
    <property type="molecule type" value="Genomic_DNA"/>
</dbReference>
<name>A0ABV1IH46_9ACTN</name>
<evidence type="ECO:0000259" key="2">
    <source>
        <dbReference type="Pfam" id="PF25792"/>
    </source>
</evidence>
<sequence length="1039" mass="115970">MEEQGKTQEFRDAYERRTGVSWLEDRPSYVYLEDDVIEVLGEVMGMSEATARRWMDAEDDGLLSAHDFAQKVKAYVEGQASSHGGDYRLLFMVDEVGQFITNESDTSLMLSLQTLVEELGATCGGRVWVMVTSQEAIDNLTMVVGNDFSKIQGRFNTRLSLSSSSVDEVIQCRILEKAPTAEVQLKPLYSADATVLKNHFSFEGSRSDLVGYASEREFVSSYPFVGYQFKVLPDVMTEVRKHGVKAKHMSTGERSMLSAFQESAIAVKNSEVGALVPFWRFFDTISKDLEHGILGVIDRAARAAEEGGKGLEPFDIELLKLLYLIRYIDYIKSSVENLSILMIDSLDVDKQALKERVKASLDRLVRQNYVARQGDAYNFLTDEEQDIARAINRTEINSADVVETVRKILFDSIYKERKLRCGANDFPIDRYVDGGIYGPGQNGMTLDVITLLNDLSRASDTEVALKSSDRALVVLSSDYDYYEMLENVAKTRKYVRTLNMQNLQPSTQNIIQAKNRQANFDEKEAALQLAEAVTHARVAVWGRMVEIRETSAKAVLDKTLELLAAETFSKADYVGAPAKDDSVVRLTLMGQSDRTLAGIDGGNSRAEADMADFLKLQGRVHATTTMADVQRRYQQRPYGWREVDVANVAAALIAEQRATVTYADQPLRADDPHLPGLLRGKEAEKARIRERVRMSSTLVRQASDLLSEFTDGQPVPADEDKLVNAVTQALEAARSECSELVSANFHGLPGKFPYPGKEAAEALAHEASEVLKSKSDPEALLRAFTQSEDELLDAMEDFEPVREFFKTQKAAFDRAVSFMAAVKPERINLQDEDPSCLENIDSVAEILRDPSPYGRISSLGGFMHPVEEVASRLLSRRRKSLLDKLDGVVDDVQRYADGQGELASVAHRAMGDAAGLRERIKSTAHAAKGASEIDALEFQLNKWSDDAYAKIDAAVDAERERRASQVRTPTVTPEGKFVTTVTESVTKPIAPKLRIKQLRRSMYFPREVLKSEADVNAYVETIRQKLLKELQGNDQIRIR</sequence>
<feature type="domain" description="Probable ATP-binding protein BrxC alpha-helical" evidence="2">
    <location>
        <begin position="699"/>
        <end position="824"/>
    </location>
</feature>
<dbReference type="Proteomes" id="UP001478817">
    <property type="component" value="Unassembled WGS sequence"/>
</dbReference>
<gene>
    <name evidence="4" type="primary">brxC</name>
    <name evidence="4" type="ORF">AAAT05_07710</name>
</gene>
<dbReference type="InterPro" id="IPR047679">
    <property type="entry name" value="BREX_BrxC"/>
</dbReference>
<organism evidence="4 5">
    <name type="scientific">Paratractidigestivibacter faecalis</name>
    <dbReference type="NCBI Taxonomy" id="2292441"/>
    <lineage>
        <taxon>Bacteria</taxon>
        <taxon>Bacillati</taxon>
        <taxon>Actinomycetota</taxon>
        <taxon>Coriobacteriia</taxon>
        <taxon>Coriobacteriales</taxon>
        <taxon>Atopobiaceae</taxon>
        <taxon>Paratractidigestivibacter</taxon>
    </lineage>
</organism>